<evidence type="ECO:0000313" key="3">
    <source>
        <dbReference type="EMBL" id="MBC2385268.1"/>
    </source>
</evidence>
<dbReference type="Gene3D" id="3.30.1690.10">
    <property type="entry name" value="TcpA-like pilin"/>
    <property type="match status" value="1"/>
</dbReference>
<dbReference type="RefSeq" id="WP_185710722.1">
    <property type="nucleotide sequence ID" value="NZ_JAAXCZ010000026.1"/>
</dbReference>
<evidence type="ECO:0000313" key="4">
    <source>
        <dbReference type="Proteomes" id="UP000534677"/>
    </source>
</evidence>
<dbReference type="EMBL" id="JAAXCZ010000026">
    <property type="protein sequence ID" value="MBC2385268.1"/>
    <property type="molecule type" value="Genomic_DNA"/>
</dbReference>
<keyword evidence="1" id="KW-0472">Membrane</keyword>
<feature type="transmembrane region" description="Helical" evidence="1">
    <location>
        <begin position="31"/>
        <end position="49"/>
    </location>
</feature>
<feature type="domain" description="Type 4 secretion system PilS N-terminal" evidence="2">
    <location>
        <begin position="57"/>
        <end position="184"/>
    </location>
</feature>
<keyword evidence="1" id="KW-1133">Transmembrane helix</keyword>
<gene>
    <name evidence="3" type="ORF">HF209_30400</name>
</gene>
<reference evidence="3 4" key="1">
    <citation type="submission" date="2020-04" db="EMBL/GenBank/DDBJ databases">
        <title>Pseudomonas crami sp. nov., a novel proteolytic bacterial species isolated from cream.</title>
        <authorList>
            <person name="Hofmann K."/>
            <person name="Woller A."/>
            <person name="Huptas C."/>
            <person name="Wenning M."/>
            <person name="Scherer S."/>
            <person name="Doll E.V."/>
        </authorList>
    </citation>
    <scope>NUCLEOTIDE SEQUENCE [LARGE SCALE GENOMIC DNA]</scope>
    <source>
        <strain evidence="3 4">WS 5096</strain>
    </source>
</reference>
<protein>
    <submittedName>
        <fullName evidence="3">Pilus assembly protein PilS</fullName>
    </submittedName>
</protein>
<keyword evidence="4" id="KW-1185">Reference proteome</keyword>
<dbReference type="InterPro" id="IPR014911">
    <property type="entry name" value="PilS_N"/>
</dbReference>
<evidence type="ECO:0000256" key="1">
    <source>
        <dbReference type="SAM" id="Phobius"/>
    </source>
</evidence>
<comment type="caution">
    <text evidence="3">The sequence shown here is derived from an EMBL/GenBank/DDBJ whole genome shotgun (WGS) entry which is preliminary data.</text>
</comment>
<dbReference type="InterPro" id="IPR045584">
    <property type="entry name" value="Pilin-like"/>
</dbReference>
<sequence>MKTNTNTVVNATKPFIKHQAPSQSGFGALEVMIALMIGAIVIIGAVVWYPKLTNNSNNGNELENVSSLLTNTRQLKTASGYGAANTDLIPTLLNGGGIPDNMQKSGGAVFNSWDGAVTIKSTGTGYTLTYGGLPPQNCIFLATKASNSSTVTTSINGGAATPGEITAVTASGACSGATNTVTWAGR</sequence>
<dbReference type="Proteomes" id="UP000534677">
    <property type="component" value="Unassembled WGS sequence"/>
</dbReference>
<dbReference type="Pfam" id="PF08805">
    <property type="entry name" value="PilS"/>
    <property type="match status" value="1"/>
</dbReference>
<keyword evidence="1" id="KW-0812">Transmembrane</keyword>
<name>A0ABR6TH07_9PSED</name>
<accession>A0ABR6TH07</accession>
<proteinExistence type="predicted"/>
<organism evidence="3 4">
    <name type="scientific">Pseudomonas cremoris</name>
    <dbReference type="NCBI Taxonomy" id="2724178"/>
    <lineage>
        <taxon>Bacteria</taxon>
        <taxon>Pseudomonadati</taxon>
        <taxon>Pseudomonadota</taxon>
        <taxon>Gammaproteobacteria</taxon>
        <taxon>Pseudomonadales</taxon>
        <taxon>Pseudomonadaceae</taxon>
        <taxon>Pseudomonas</taxon>
    </lineage>
</organism>
<dbReference type="SUPFAM" id="SSF54523">
    <property type="entry name" value="Pili subunits"/>
    <property type="match status" value="1"/>
</dbReference>
<evidence type="ECO:0000259" key="2">
    <source>
        <dbReference type="Pfam" id="PF08805"/>
    </source>
</evidence>